<evidence type="ECO:0000313" key="2">
    <source>
        <dbReference type="EMBL" id="PYH69713.1"/>
    </source>
</evidence>
<evidence type="ECO:0000313" key="3">
    <source>
        <dbReference type="Proteomes" id="UP000248405"/>
    </source>
</evidence>
<dbReference type="EMBL" id="KZ821623">
    <property type="protein sequence ID" value="PYH69713.1"/>
    <property type="molecule type" value="Genomic_DNA"/>
</dbReference>
<gene>
    <name evidence="2" type="ORF">BO88DRAFT_425378</name>
</gene>
<protein>
    <submittedName>
        <fullName evidence="2">Uncharacterized protein</fullName>
    </submittedName>
</protein>
<dbReference type="GeneID" id="37213418"/>
<accession>A0A319BV50</accession>
<dbReference type="AlphaFoldDB" id="A0A319BV50"/>
<dbReference type="RefSeq" id="XP_025563507.1">
    <property type="nucleotide sequence ID" value="XM_025708826.1"/>
</dbReference>
<evidence type="ECO:0000256" key="1">
    <source>
        <dbReference type="SAM" id="MobiDB-lite"/>
    </source>
</evidence>
<feature type="region of interest" description="Disordered" evidence="1">
    <location>
        <begin position="65"/>
        <end position="114"/>
    </location>
</feature>
<reference evidence="2" key="1">
    <citation type="submission" date="2016-12" db="EMBL/GenBank/DDBJ databases">
        <title>The genomes of Aspergillus section Nigri reveals drivers in fungal speciation.</title>
        <authorList>
            <consortium name="DOE Joint Genome Institute"/>
            <person name="Vesth T.C."/>
            <person name="Nybo J."/>
            <person name="Theobald S."/>
            <person name="Brandl J."/>
            <person name="Frisvad J.C."/>
            <person name="Nielsen K.F."/>
            <person name="Lyhne E.K."/>
            <person name="Kogle M.E."/>
            <person name="Kuo A."/>
            <person name="Riley R."/>
            <person name="Clum A."/>
            <person name="Nolan M."/>
            <person name="Lipzen A."/>
            <person name="Salamov A."/>
            <person name="Henrissat B."/>
            <person name="Wiebenga A."/>
            <person name="De Vries R.P."/>
            <person name="Grigoriev I.V."/>
            <person name="Mortensen U.H."/>
            <person name="Andersen M.R."/>
            <person name="Baker S.E."/>
        </authorList>
    </citation>
    <scope>NUCLEOTIDE SEQUENCE [LARGE SCALE GENOMIC DNA]</scope>
    <source>
        <strain evidence="2">CBS 113365</strain>
    </source>
</reference>
<keyword evidence="3" id="KW-1185">Reference proteome</keyword>
<dbReference type="Proteomes" id="UP000248405">
    <property type="component" value="Unassembled WGS sequence"/>
</dbReference>
<organism evidence="2 3">
    <name type="scientific">Aspergillus vadensis (strain CBS 113365 / IMI 142717 / IBT 24658)</name>
    <dbReference type="NCBI Taxonomy" id="1448311"/>
    <lineage>
        <taxon>Eukaryota</taxon>
        <taxon>Fungi</taxon>
        <taxon>Dikarya</taxon>
        <taxon>Ascomycota</taxon>
        <taxon>Pezizomycotina</taxon>
        <taxon>Eurotiomycetes</taxon>
        <taxon>Eurotiomycetidae</taxon>
        <taxon>Eurotiales</taxon>
        <taxon>Aspergillaceae</taxon>
        <taxon>Aspergillus</taxon>
        <taxon>Aspergillus subgen. Circumdati</taxon>
    </lineage>
</organism>
<sequence length="227" mass="24456">MQAVGDIGGIKGVEERGEWKAADLEICMRAKMHAHPCAHTHTHSHTVEKISIIASSCQALRGEKRLKNNHGSGEGRSRVRSIGLDHRIRKGKSDPGRRGGEEGGGGGGKNTVEGKGEKAKSKWHLCCCCCCCESGCGRVPTWVQDASGRVGNAPGYRSGAFRASLINVWMALHCLLRATRPTSVCLLSGTDPRVDARCTRYVWMVLPGGAPGPTYYMLYPQGIILDT</sequence>
<proteinExistence type="predicted"/>
<name>A0A319BV50_ASPVC</name>
<feature type="compositionally biased region" description="Basic and acidic residues" evidence="1">
    <location>
        <begin position="73"/>
        <end position="101"/>
    </location>
</feature>